<dbReference type="Proteomes" id="UP000219285">
    <property type="component" value="Chromosome"/>
</dbReference>
<evidence type="ECO:0000313" key="4">
    <source>
        <dbReference type="Proteomes" id="UP000219285"/>
    </source>
</evidence>
<organism evidence="3 4">
    <name type="scientific">Alteromonas pelagimontana</name>
    <dbReference type="NCBI Taxonomy" id="1858656"/>
    <lineage>
        <taxon>Bacteria</taxon>
        <taxon>Pseudomonadati</taxon>
        <taxon>Pseudomonadota</taxon>
        <taxon>Gammaproteobacteria</taxon>
        <taxon>Alteromonadales</taxon>
        <taxon>Alteromonadaceae</taxon>
        <taxon>Alteromonas/Salinimonas group</taxon>
        <taxon>Alteromonas</taxon>
    </lineage>
</organism>
<dbReference type="InterPro" id="IPR013099">
    <property type="entry name" value="K_chnl_dom"/>
</dbReference>
<sequence length="135" mass="14651">MIYALLLSLVTVVLGVTLHLFNITKLADALLDRVSGNWVKTKLVLMIAIISQMLIAAIFTCSYVIGMKAGLGSFKSPAHLQDIFYFSLTTITTLGLGSIQPTHDLRMLAGVESATGFLLISCSAQRVFRAMNGER</sequence>
<dbReference type="GO" id="GO:0034220">
    <property type="term" value="P:monoatomic ion transmembrane transport"/>
    <property type="evidence" value="ECO:0007669"/>
    <property type="project" value="UniProtKB-KW"/>
</dbReference>
<name>A0A6M4MCQ7_9ALTE</name>
<dbReference type="Gene3D" id="1.10.287.70">
    <property type="match status" value="1"/>
</dbReference>
<keyword evidence="4" id="KW-1185">Reference proteome</keyword>
<evidence type="ECO:0000259" key="2">
    <source>
        <dbReference type="Pfam" id="PF07885"/>
    </source>
</evidence>
<dbReference type="Pfam" id="PF07885">
    <property type="entry name" value="Ion_trans_2"/>
    <property type="match status" value="1"/>
</dbReference>
<accession>A0A6M4MCQ7</accession>
<dbReference type="KEGG" id="apel:CA267_005925"/>
<keyword evidence="1" id="KW-1133">Transmembrane helix</keyword>
<evidence type="ECO:0000313" key="3">
    <source>
        <dbReference type="EMBL" id="QJR80345.1"/>
    </source>
</evidence>
<dbReference type="SUPFAM" id="SSF81324">
    <property type="entry name" value="Voltage-gated potassium channels"/>
    <property type="match status" value="1"/>
</dbReference>
<keyword evidence="3" id="KW-0407">Ion channel</keyword>
<protein>
    <submittedName>
        <fullName evidence="3">Two pore domain potassium channel family protein</fullName>
    </submittedName>
</protein>
<keyword evidence="3" id="KW-0813">Transport</keyword>
<reference evidence="3 4" key="2">
    <citation type="submission" date="2020-04" db="EMBL/GenBank/DDBJ databases">
        <title>Complete genome sequence of Alteromonas pelagimontana 5.12T.</title>
        <authorList>
            <person name="Sinha R.K."/>
            <person name="Krishnan K.P."/>
            <person name="Kurian J.P."/>
        </authorList>
    </citation>
    <scope>NUCLEOTIDE SEQUENCE [LARGE SCALE GENOMIC DNA]</scope>
    <source>
        <strain evidence="3 4">5.12</strain>
    </source>
</reference>
<evidence type="ECO:0000256" key="1">
    <source>
        <dbReference type="SAM" id="Phobius"/>
    </source>
</evidence>
<keyword evidence="1" id="KW-0812">Transmembrane</keyword>
<feature type="domain" description="Potassium channel" evidence="2">
    <location>
        <begin position="62"/>
        <end position="131"/>
    </location>
</feature>
<reference evidence="4" key="1">
    <citation type="submission" date="2014-12" db="EMBL/GenBank/DDBJ databases">
        <title>Complete genome sequence of a multi-drug resistant Klebsiella pneumoniae.</title>
        <authorList>
            <person name="Hua X."/>
            <person name="Chen Q."/>
            <person name="Li X."/>
            <person name="Feng Y."/>
            <person name="Ruan Z."/>
            <person name="Yu Y."/>
        </authorList>
    </citation>
    <scope>NUCLEOTIDE SEQUENCE [LARGE SCALE GENOMIC DNA]</scope>
    <source>
        <strain evidence="4">5.12</strain>
    </source>
</reference>
<dbReference type="RefSeq" id="WP_075608345.1">
    <property type="nucleotide sequence ID" value="NZ_CP052766.1"/>
</dbReference>
<feature type="transmembrane region" description="Helical" evidence="1">
    <location>
        <begin position="44"/>
        <end position="71"/>
    </location>
</feature>
<gene>
    <name evidence="3" type="ORF">CA267_005925</name>
</gene>
<dbReference type="OrthoDB" id="9813518at2"/>
<keyword evidence="3" id="KW-0406">Ion transport</keyword>
<proteinExistence type="predicted"/>
<keyword evidence="1" id="KW-0472">Membrane</keyword>
<dbReference type="EMBL" id="CP052766">
    <property type="protein sequence ID" value="QJR80345.1"/>
    <property type="molecule type" value="Genomic_DNA"/>
</dbReference>
<dbReference type="AlphaFoldDB" id="A0A6M4MCQ7"/>